<dbReference type="EMBL" id="JMTK01000003">
    <property type="protein sequence ID" value="KJZ81560.1"/>
    <property type="molecule type" value="Genomic_DNA"/>
</dbReference>
<dbReference type="PROSITE" id="PS51750">
    <property type="entry name" value="BRO_N"/>
    <property type="match status" value="1"/>
</dbReference>
<sequence>MTNIIPFEFESNKIRTVVDKDNTIWFVSKDVAEALGYVDAKQAVRDHCMGVSKQHPIVDSLGRTQKARVITEPDVYRLIVKSKLPSAQKFERKIFEEILPTLRKTGSYSVKPKKSVSPSSYMKVHQFIEQTLTKAGLKENQLLLATNRGVAKLTGFDLLSSADIKHLPSPDNDEYLTPTEIGKMLDPIMRPKPLNRWLTSLGLQEKQHDGKGYLPTPQGEVYGGRMMDVAKAHGDGSIPYLKWNSKVIVPYLQNKFINNQTH</sequence>
<dbReference type="PANTHER" id="PTHR36180">
    <property type="entry name" value="DNA-BINDING PROTEIN-RELATED-RELATED"/>
    <property type="match status" value="1"/>
</dbReference>
<proteinExistence type="predicted"/>
<gene>
    <name evidence="2" type="ORF">DJ66_1155</name>
</gene>
<evidence type="ECO:0000259" key="1">
    <source>
        <dbReference type="PROSITE" id="PS51750"/>
    </source>
</evidence>
<accession>A0A0F4VJY5</accession>
<reference evidence="2 3" key="1">
    <citation type="journal article" date="2015" name="Phytopathology">
        <title>Genomes of Candidatus Liberibacter solanacearum haplotype A from New Zealand and the USA suggest significant genome plasticity in the species.</title>
        <authorList>
            <person name="Thompson S.M."/>
            <person name="Johnson C.P."/>
            <person name="Lu A.Y."/>
            <person name="Frampton R.A."/>
            <person name="Sullivan K.L."/>
            <person name="Fiers M.W."/>
            <person name="Crowhurst R.N."/>
            <person name="Pitman A.R."/>
            <person name="Scott I."/>
            <person name="Gudmestad N.C."/>
            <person name="Smith G.R."/>
        </authorList>
    </citation>
    <scope>NUCLEOTIDE SEQUENCE [LARGE SCALE GENOMIC DNA]</scope>
    <source>
        <strain evidence="2 3">LsoNZ1</strain>
    </source>
</reference>
<keyword evidence="3" id="KW-1185">Reference proteome</keyword>
<organism evidence="2 3">
    <name type="scientific">Candidatus Liberibacter solanacearum</name>
    <dbReference type="NCBI Taxonomy" id="556287"/>
    <lineage>
        <taxon>Bacteria</taxon>
        <taxon>Pseudomonadati</taxon>
        <taxon>Pseudomonadota</taxon>
        <taxon>Alphaproteobacteria</taxon>
        <taxon>Hyphomicrobiales</taxon>
        <taxon>Rhizobiaceae</taxon>
        <taxon>Liberibacter</taxon>
    </lineage>
</organism>
<dbReference type="AlphaFoldDB" id="A0A0F4VJY5"/>
<protein>
    <submittedName>
        <fullName evidence="2">Phage antirepressor protein</fullName>
    </submittedName>
</protein>
<evidence type="ECO:0000313" key="3">
    <source>
        <dbReference type="Proteomes" id="UP000033731"/>
    </source>
</evidence>
<name>A0A0F4VJY5_9HYPH</name>
<comment type="caution">
    <text evidence="2">The sequence shown here is derived from an EMBL/GenBank/DDBJ whole genome shotgun (WGS) entry which is preliminary data.</text>
</comment>
<dbReference type="PANTHER" id="PTHR36180:SF2">
    <property type="entry name" value="BRO FAMILY PROTEIN"/>
    <property type="match status" value="1"/>
</dbReference>
<dbReference type="InterPro" id="IPR003497">
    <property type="entry name" value="BRO_N_domain"/>
</dbReference>
<dbReference type="RefSeq" id="WP_045960949.1">
    <property type="nucleotide sequence ID" value="NZ_JMTK01000003.1"/>
</dbReference>
<evidence type="ECO:0000313" key="2">
    <source>
        <dbReference type="EMBL" id="KJZ81560.1"/>
    </source>
</evidence>
<dbReference type="Proteomes" id="UP000033731">
    <property type="component" value="Unassembled WGS sequence"/>
</dbReference>
<dbReference type="PATRIC" id="fig|556287.9.peg.1175"/>
<dbReference type="Pfam" id="PF02498">
    <property type="entry name" value="Bro-N"/>
    <property type="match status" value="1"/>
</dbReference>
<feature type="domain" description="Bro-N" evidence="1">
    <location>
        <begin position="1"/>
        <end position="106"/>
    </location>
</feature>
<dbReference type="SMART" id="SM01040">
    <property type="entry name" value="Bro-N"/>
    <property type="match status" value="1"/>
</dbReference>